<reference evidence="3" key="1">
    <citation type="journal article" date="2014" name="PLoS ONE">
        <title>Transcriptome-Based Identification of ABC Transporters in the Western Tarnished Plant Bug Lygus hesperus.</title>
        <authorList>
            <person name="Hull J.J."/>
            <person name="Chaney K."/>
            <person name="Geib S.M."/>
            <person name="Fabrick J.A."/>
            <person name="Brent C.S."/>
            <person name="Walsh D."/>
            <person name="Lavine L.C."/>
        </authorList>
    </citation>
    <scope>NUCLEOTIDE SEQUENCE</scope>
</reference>
<reference evidence="3" key="2">
    <citation type="submission" date="2014-07" db="EMBL/GenBank/DDBJ databases">
        <authorList>
            <person name="Hull J."/>
        </authorList>
    </citation>
    <scope>NUCLEOTIDE SEQUENCE</scope>
</reference>
<proteinExistence type="predicted"/>
<evidence type="ECO:0000313" key="3">
    <source>
        <dbReference type="EMBL" id="JAG41872.1"/>
    </source>
</evidence>
<feature type="compositionally biased region" description="Acidic residues" evidence="1">
    <location>
        <begin position="58"/>
        <end position="73"/>
    </location>
</feature>
<evidence type="ECO:0000313" key="2">
    <source>
        <dbReference type="EMBL" id="JAG34410.1"/>
    </source>
</evidence>
<name>A0A0A9Z9C4_LYGHE</name>
<organism evidence="3">
    <name type="scientific">Lygus hesperus</name>
    <name type="common">Western plant bug</name>
    <dbReference type="NCBI Taxonomy" id="30085"/>
    <lineage>
        <taxon>Eukaryota</taxon>
        <taxon>Metazoa</taxon>
        <taxon>Ecdysozoa</taxon>
        <taxon>Arthropoda</taxon>
        <taxon>Hexapoda</taxon>
        <taxon>Insecta</taxon>
        <taxon>Pterygota</taxon>
        <taxon>Neoptera</taxon>
        <taxon>Paraneoptera</taxon>
        <taxon>Hemiptera</taxon>
        <taxon>Heteroptera</taxon>
        <taxon>Panheteroptera</taxon>
        <taxon>Cimicomorpha</taxon>
        <taxon>Miridae</taxon>
        <taxon>Mirini</taxon>
        <taxon>Lygus</taxon>
    </lineage>
</organism>
<dbReference type="EMBL" id="GBHO01009194">
    <property type="protein sequence ID" value="JAG34410.1"/>
    <property type="molecule type" value="Transcribed_RNA"/>
</dbReference>
<sequence>MVFNSEQVAPSSNASAHTSRDVSVGAVAEIGQQRQLPPQTAAPNHGAVQPELQQEQWNSDEDAAWDDGDSDAEWFDDTEDIEKLHQIVGTPKKSAGISGARFDHGTWVSEDLDEDTLELLSIEDFGTSNAATCDAVTTVNTDPHTPTAVDGTTARQVSTQLIADNKTALQDIDSFLDMDESEDETLVTETTSLGRLHSIPSNSSTIDPL</sequence>
<dbReference type="EMBL" id="GDHC01016217">
    <property type="protein sequence ID" value="JAQ02412.1"/>
    <property type="molecule type" value="Transcribed_RNA"/>
</dbReference>
<evidence type="ECO:0000313" key="4">
    <source>
        <dbReference type="EMBL" id="JAQ02412.1"/>
    </source>
</evidence>
<accession>A0A0A9Z9C4</accession>
<dbReference type="EMBL" id="GBHO01001732">
    <property type="protein sequence ID" value="JAG41872.1"/>
    <property type="molecule type" value="Transcribed_RNA"/>
</dbReference>
<protein>
    <submittedName>
        <fullName evidence="3">GTP cyclohydrolase folE2</fullName>
    </submittedName>
</protein>
<evidence type="ECO:0000313" key="5">
    <source>
        <dbReference type="EMBL" id="JAQ09949.1"/>
    </source>
</evidence>
<evidence type="ECO:0000256" key="1">
    <source>
        <dbReference type="SAM" id="MobiDB-lite"/>
    </source>
</evidence>
<feature type="region of interest" description="Disordered" evidence="1">
    <location>
        <begin position="1"/>
        <end position="73"/>
    </location>
</feature>
<keyword evidence="3" id="KW-0378">Hydrolase</keyword>
<dbReference type="GO" id="GO:0016787">
    <property type="term" value="F:hydrolase activity"/>
    <property type="evidence" value="ECO:0007669"/>
    <property type="project" value="UniProtKB-KW"/>
</dbReference>
<gene>
    <name evidence="3" type="primary">folE2_0</name>
    <name evidence="2" type="synonym">folE2_4</name>
    <name evidence="3" type="ORF">CM83_2879</name>
    <name evidence="2" type="ORF">CM83_2885</name>
    <name evidence="5" type="ORF">g.32662</name>
    <name evidence="4" type="ORF">g.32670</name>
</gene>
<feature type="compositionally biased region" description="Polar residues" evidence="1">
    <location>
        <begin position="32"/>
        <end position="42"/>
    </location>
</feature>
<dbReference type="EMBL" id="GDHC01008680">
    <property type="protein sequence ID" value="JAQ09949.1"/>
    <property type="molecule type" value="Transcribed_RNA"/>
</dbReference>
<dbReference type="AlphaFoldDB" id="A0A0A9Z9C4"/>
<feature type="compositionally biased region" description="Polar residues" evidence="1">
    <location>
        <begin position="1"/>
        <end position="17"/>
    </location>
</feature>
<reference evidence="4" key="3">
    <citation type="journal article" date="2016" name="Gigascience">
        <title>De novo construction of an expanded transcriptome assembly for the western tarnished plant bug, Lygus hesperus.</title>
        <authorList>
            <person name="Tassone E.E."/>
            <person name="Geib S.M."/>
            <person name="Hall B."/>
            <person name="Fabrick J.A."/>
            <person name="Brent C.S."/>
            <person name="Hull J.J."/>
        </authorList>
    </citation>
    <scope>NUCLEOTIDE SEQUENCE</scope>
</reference>